<evidence type="ECO:0000256" key="3">
    <source>
        <dbReference type="ARBA" id="ARBA00022630"/>
    </source>
</evidence>
<comment type="cofactor">
    <cofactor evidence="1">
        <name>FAD</name>
        <dbReference type="ChEBI" id="CHEBI:57692"/>
    </cofactor>
</comment>
<dbReference type="InterPro" id="IPR002655">
    <property type="entry name" value="Acyl-CoA_oxidase_C"/>
</dbReference>
<evidence type="ECO:0000256" key="4">
    <source>
        <dbReference type="ARBA" id="ARBA00022827"/>
    </source>
</evidence>
<keyword evidence="3" id="KW-0285">Flavoprotein</keyword>
<evidence type="ECO:0000256" key="2">
    <source>
        <dbReference type="ARBA" id="ARBA00006288"/>
    </source>
</evidence>
<dbReference type="InterPro" id="IPR013786">
    <property type="entry name" value="AcylCoA_DH/ox_N"/>
</dbReference>
<dbReference type="InterPro" id="IPR037069">
    <property type="entry name" value="AcylCoA_DH/ox_N_sf"/>
</dbReference>
<dbReference type="Gene3D" id="2.40.110.10">
    <property type="entry name" value="Butyryl-CoA Dehydrogenase, subunit A, domain 2"/>
    <property type="match status" value="1"/>
</dbReference>
<sequence length="648" mass="70170">MSEPAPLPAADAGVLTALLDGEYAALRGRVRDFLTEHASFHVEVEELGRDDYRDRVRDLVVEAAADDLTRSGYPAAYGGHDDFGGNVAAFETLAFGDLSVLVKFGVQFGLFGGAIQMLGTAPHHEAWLADIGAAKLLGSFAMTETGHGSNVQAIGTTATYDPATDEFVIDTPDDDARKDYIGNAARHAQAAAVFAQLVVPGSDGQPEQHGVHALFVPLRDESGAPLPGVRIGDCGKKLGLQGVDNGRIWFDGVRVPRTNLLNRYGDVSAAGVYTSPIDNPDRRFFTMLGTLVQGRVCVGGAGITASKTALTIATRYAAGRRQFGPAGKPETVLLDYGQHQRRLLPLIARTYALHFAQERLARDFHEVFTAGDATSERRRRALESRAAATKALATWHATTAIQECREACGGAGYLAANRFAALKADTDVFTTFEGDNTILLQLVGKGRLTDLKDEFGSFDQVDMVRYVGRQAIETLAEKVIARSVVERVRDAARGHDEGEPGGDLLDPAYQLRMLRTREERITGSVARRLKAGMDAGEDPSEVFSRCQHHLLAAASAHAERIVLEALLTKVAAMPEGPERTLLEKLGHLHALAEIERDRAWWLEHGRLSTERAKSVTRAVDTLCRELRPHALTLVDGFGVPEALLTQEI</sequence>
<dbReference type="PIRSF" id="PIRSF000168">
    <property type="entry name" value="Acyl-CoA_oxidase"/>
    <property type="match status" value="1"/>
</dbReference>
<evidence type="ECO:0000259" key="7">
    <source>
        <dbReference type="Pfam" id="PF02770"/>
    </source>
</evidence>
<feature type="domain" description="Acyl-CoA oxidase C-terminal" evidence="6">
    <location>
        <begin position="507"/>
        <end position="644"/>
    </location>
</feature>
<dbReference type="RefSeq" id="WP_188783442.1">
    <property type="nucleotide sequence ID" value="NZ_BMNI01000003.1"/>
</dbReference>
<protein>
    <submittedName>
        <fullName evidence="10">Acyl-CoA oxidase</fullName>
    </submittedName>
</protein>
<evidence type="ECO:0000313" key="10">
    <source>
        <dbReference type="EMBL" id="GGO88466.1"/>
    </source>
</evidence>
<dbReference type="InterPro" id="IPR006091">
    <property type="entry name" value="Acyl-CoA_Oxase/DH_mid-dom"/>
</dbReference>
<dbReference type="SUPFAM" id="SSF56645">
    <property type="entry name" value="Acyl-CoA dehydrogenase NM domain-like"/>
    <property type="match status" value="1"/>
</dbReference>
<comment type="similarity">
    <text evidence="2">Belongs to the acyl-CoA oxidase family.</text>
</comment>
<evidence type="ECO:0000259" key="8">
    <source>
        <dbReference type="Pfam" id="PF02771"/>
    </source>
</evidence>
<dbReference type="InterPro" id="IPR009100">
    <property type="entry name" value="AcylCoA_DH/oxidase_NM_dom_sf"/>
</dbReference>
<dbReference type="Gene3D" id="1.20.140.10">
    <property type="entry name" value="Butyryl-CoA Dehydrogenase, subunit A, domain 3"/>
    <property type="match status" value="2"/>
</dbReference>
<gene>
    <name evidence="10" type="ORF">GCM10011584_15520</name>
</gene>
<name>A0ABQ2NA27_9ACTN</name>
<organism evidence="10 11">
    <name type="scientific">Nocardioides phosphati</name>
    <dbReference type="NCBI Taxonomy" id="1867775"/>
    <lineage>
        <taxon>Bacteria</taxon>
        <taxon>Bacillati</taxon>
        <taxon>Actinomycetota</taxon>
        <taxon>Actinomycetes</taxon>
        <taxon>Propionibacteriales</taxon>
        <taxon>Nocardioidaceae</taxon>
        <taxon>Nocardioides</taxon>
    </lineage>
</organism>
<proteinExistence type="inferred from homology"/>
<dbReference type="Proteomes" id="UP000655410">
    <property type="component" value="Unassembled WGS sequence"/>
</dbReference>
<evidence type="ECO:0000259" key="9">
    <source>
        <dbReference type="Pfam" id="PF22924"/>
    </source>
</evidence>
<dbReference type="InterPro" id="IPR012258">
    <property type="entry name" value="Acyl-CoA_oxidase"/>
</dbReference>
<evidence type="ECO:0000313" key="11">
    <source>
        <dbReference type="Proteomes" id="UP000655410"/>
    </source>
</evidence>
<dbReference type="Gene3D" id="1.10.540.10">
    <property type="entry name" value="Acyl-CoA dehydrogenase/oxidase, N-terminal domain"/>
    <property type="match status" value="1"/>
</dbReference>
<keyword evidence="4" id="KW-0274">FAD</keyword>
<dbReference type="EMBL" id="BMNI01000003">
    <property type="protein sequence ID" value="GGO88466.1"/>
    <property type="molecule type" value="Genomic_DNA"/>
</dbReference>
<dbReference type="InterPro" id="IPR046373">
    <property type="entry name" value="Acyl-CoA_Oxase/DH_mid-dom_sf"/>
</dbReference>
<reference evidence="11" key="1">
    <citation type="journal article" date="2019" name="Int. J. Syst. Evol. Microbiol.">
        <title>The Global Catalogue of Microorganisms (GCM) 10K type strain sequencing project: providing services to taxonomists for standard genome sequencing and annotation.</title>
        <authorList>
            <consortium name="The Broad Institute Genomics Platform"/>
            <consortium name="The Broad Institute Genome Sequencing Center for Infectious Disease"/>
            <person name="Wu L."/>
            <person name="Ma J."/>
        </authorList>
    </citation>
    <scope>NUCLEOTIDE SEQUENCE [LARGE SCALE GENOMIC DNA]</scope>
    <source>
        <strain evidence="11">CGMCC 4.7371</strain>
    </source>
</reference>
<feature type="domain" description="Acyl-CoA oxidase/dehydrogenase middle" evidence="7">
    <location>
        <begin position="139"/>
        <end position="253"/>
    </location>
</feature>
<dbReference type="InterPro" id="IPR036250">
    <property type="entry name" value="AcylCo_DH-like_C"/>
</dbReference>
<accession>A0ABQ2NA27</accession>
<keyword evidence="11" id="KW-1185">Reference proteome</keyword>
<evidence type="ECO:0000259" key="6">
    <source>
        <dbReference type="Pfam" id="PF01756"/>
    </source>
</evidence>
<keyword evidence="5" id="KW-0560">Oxidoreductase</keyword>
<feature type="domain" description="Acyl-CoA dehydrogenase/oxidase N-terminal" evidence="8">
    <location>
        <begin position="22"/>
        <end position="131"/>
    </location>
</feature>
<dbReference type="Pfam" id="PF02771">
    <property type="entry name" value="Acyl-CoA_dh_N"/>
    <property type="match status" value="1"/>
</dbReference>
<dbReference type="Pfam" id="PF22924">
    <property type="entry name" value="ACOX_C_alpha1"/>
    <property type="match status" value="1"/>
</dbReference>
<dbReference type="Pfam" id="PF01756">
    <property type="entry name" value="ACOX"/>
    <property type="match status" value="1"/>
</dbReference>
<dbReference type="InterPro" id="IPR055060">
    <property type="entry name" value="ACOX_C_alpha1"/>
</dbReference>
<dbReference type="SUPFAM" id="SSF47203">
    <property type="entry name" value="Acyl-CoA dehydrogenase C-terminal domain-like"/>
    <property type="match status" value="2"/>
</dbReference>
<comment type="caution">
    <text evidence="10">The sequence shown here is derived from an EMBL/GenBank/DDBJ whole genome shotgun (WGS) entry which is preliminary data.</text>
</comment>
<dbReference type="Pfam" id="PF02770">
    <property type="entry name" value="Acyl-CoA_dh_M"/>
    <property type="match status" value="1"/>
</dbReference>
<dbReference type="PANTHER" id="PTHR10909">
    <property type="entry name" value="ELECTRON TRANSPORT OXIDOREDUCTASE"/>
    <property type="match status" value="1"/>
</dbReference>
<dbReference type="PANTHER" id="PTHR10909:SF382">
    <property type="entry name" value="ACYL-COENZYME A OXIDASE"/>
    <property type="match status" value="1"/>
</dbReference>
<evidence type="ECO:0000256" key="1">
    <source>
        <dbReference type="ARBA" id="ARBA00001974"/>
    </source>
</evidence>
<evidence type="ECO:0000256" key="5">
    <source>
        <dbReference type="ARBA" id="ARBA00023002"/>
    </source>
</evidence>
<feature type="domain" description="Acyl-CoA oxidase C-alpha1" evidence="9">
    <location>
        <begin position="289"/>
        <end position="445"/>
    </location>
</feature>